<dbReference type="InterPro" id="IPR029149">
    <property type="entry name" value="Creatin/AminoP/Spt16_N"/>
</dbReference>
<dbReference type="InterPro" id="IPR052433">
    <property type="entry name" value="X-Pro_dipept-like"/>
</dbReference>
<dbReference type="SUPFAM" id="SSF55920">
    <property type="entry name" value="Creatinase/aminopeptidase"/>
    <property type="match status" value="1"/>
</dbReference>
<evidence type="ECO:0000256" key="5">
    <source>
        <dbReference type="ARBA" id="ARBA00023211"/>
    </source>
</evidence>
<accession>A0A644U9T2</accession>
<evidence type="ECO:0000313" key="7">
    <source>
        <dbReference type="EMBL" id="MPL75727.1"/>
    </source>
</evidence>
<dbReference type="Pfam" id="PF05195">
    <property type="entry name" value="AMP_N"/>
    <property type="match status" value="1"/>
</dbReference>
<evidence type="ECO:0000256" key="2">
    <source>
        <dbReference type="ARBA" id="ARBA00008766"/>
    </source>
</evidence>
<comment type="cofactor">
    <cofactor evidence="1">
        <name>Mn(2+)</name>
        <dbReference type="ChEBI" id="CHEBI:29035"/>
    </cofactor>
</comment>
<dbReference type="SMART" id="SM01011">
    <property type="entry name" value="AMP_N"/>
    <property type="match status" value="1"/>
</dbReference>
<comment type="caution">
    <text evidence="7">The sequence shown here is derived from an EMBL/GenBank/DDBJ whole genome shotgun (WGS) entry which is preliminary data.</text>
</comment>
<keyword evidence="7" id="KW-0031">Aminopeptidase</keyword>
<dbReference type="GO" id="GO:0030145">
    <property type="term" value="F:manganese ion binding"/>
    <property type="evidence" value="ECO:0007669"/>
    <property type="project" value="InterPro"/>
</dbReference>
<reference evidence="7" key="1">
    <citation type="submission" date="2019-08" db="EMBL/GenBank/DDBJ databases">
        <authorList>
            <person name="Kucharzyk K."/>
            <person name="Murdoch R.W."/>
            <person name="Higgins S."/>
            <person name="Loffler F."/>
        </authorList>
    </citation>
    <scope>NUCLEOTIDE SEQUENCE</scope>
</reference>
<dbReference type="Pfam" id="PF00557">
    <property type="entry name" value="Peptidase_M24"/>
    <property type="match status" value="1"/>
</dbReference>
<dbReference type="Gene3D" id="3.40.350.10">
    <property type="entry name" value="Creatinase/prolidase N-terminal domain"/>
    <property type="match status" value="1"/>
</dbReference>
<evidence type="ECO:0000256" key="4">
    <source>
        <dbReference type="ARBA" id="ARBA00022801"/>
    </source>
</evidence>
<protein>
    <submittedName>
        <fullName evidence="7">Xaa-Pro aminopeptidase</fullName>
        <ecNumber evidence="7">3.4.11.9</ecNumber>
    </submittedName>
</protein>
<dbReference type="PANTHER" id="PTHR43226:SF4">
    <property type="entry name" value="XAA-PRO AMINOPEPTIDASE 3"/>
    <property type="match status" value="1"/>
</dbReference>
<dbReference type="InterPro" id="IPR007865">
    <property type="entry name" value="Aminopep_P_N"/>
</dbReference>
<keyword evidence="5" id="KW-0464">Manganese</keyword>
<gene>
    <name evidence="7" type="primary">pepP_5</name>
    <name evidence="7" type="ORF">SDC9_21558</name>
</gene>
<evidence type="ECO:0000256" key="1">
    <source>
        <dbReference type="ARBA" id="ARBA00001936"/>
    </source>
</evidence>
<name>A0A644U9T2_9ZZZZ</name>
<organism evidence="7">
    <name type="scientific">bioreactor metagenome</name>
    <dbReference type="NCBI Taxonomy" id="1076179"/>
    <lineage>
        <taxon>unclassified sequences</taxon>
        <taxon>metagenomes</taxon>
        <taxon>ecological metagenomes</taxon>
    </lineage>
</organism>
<dbReference type="EMBL" id="VSSQ01000091">
    <property type="protein sequence ID" value="MPL75727.1"/>
    <property type="molecule type" value="Genomic_DNA"/>
</dbReference>
<dbReference type="SUPFAM" id="SSF53092">
    <property type="entry name" value="Creatinase/prolidase N-terminal domain"/>
    <property type="match status" value="1"/>
</dbReference>
<comment type="similarity">
    <text evidence="2">Belongs to the peptidase M24B family.</text>
</comment>
<dbReference type="InterPro" id="IPR000994">
    <property type="entry name" value="Pept_M24"/>
</dbReference>
<keyword evidence="4 7" id="KW-0378">Hydrolase</keyword>
<keyword evidence="7" id="KW-0645">Protease</keyword>
<sequence length="428" mass="49293">MRYNTIDPDLFRKNRAKLEKKLKPNALAVINANDEMPRNGDQCFVYRQNSDLFYLTGLDQEKCILTLFPNHPVEAMREIVFTVRTNDRMVTWHGHKYTLEQVTEISGVKTVRWLDDFDNTFRDLMARAEFVYLNQNENPRFTTEVPSRDLRFMQQLRHDYPLHAFERLAPLLTDLRMVKEPEEIEMISRACEITGDAFGRVLNFVKPGVLEYEVEAEISHEFLRNGASGHAYPPIIASGANNCILHYNQNDQVCKDGDLLLLDFGAEYGNYAGDCSRTIPVNGKFSPRQRQVYEAVLRVLRKASRMLVPGTTIDKYHSEICKIVESELIDLGLFSREDVEKQDPENPLFFKYYMHGTSHFMGLDVHDVGSKQHPLRKGMVLSCEPAIYIPEEGFGIRLENDIIVDEEPVDLMAHIPIEPDDIEALMAN</sequence>
<dbReference type="Gene3D" id="3.90.230.10">
    <property type="entry name" value="Creatinase/methionine aminopeptidase superfamily"/>
    <property type="match status" value="1"/>
</dbReference>
<evidence type="ECO:0000259" key="6">
    <source>
        <dbReference type="SMART" id="SM01011"/>
    </source>
</evidence>
<dbReference type="GO" id="GO:0070006">
    <property type="term" value="F:metalloaminopeptidase activity"/>
    <property type="evidence" value="ECO:0007669"/>
    <property type="project" value="InterPro"/>
</dbReference>
<dbReference type="PANTHER" id="PTHR43226">
    <property type="entry name" value="XAA-PRO AMINOPEPTIDASE 3"/>
    <property type="match status" value="1"/>
</dbReference>
<dbReference type="AlphaFoldDB" id="A0A644U9T2"/>
<proteinExistence type="inferred from homology"/>
<dbReference type="EC" id="3.4.11.9" evidence="7"/>
<dbReference type="InterPro" id="IPR036005">
    <property type="entry name" value="Creatinase/aminopeptidase-like"/>
</dbReference>
<feature type="domain" description="Aminopeptidase P N-terminal" evidence="6">
    <location>
        <begin position="6"/>
        <end position="142"/>
    </location>
</feature>
<evidence type="ECO:0000256" key="3">
    <source>
        <dbReference type="ARBA" id="ARBA00022723"/>
    </source>
</evidence>
<keyword evidence="3" id="KW-0479">Metal-binding</keyword>
<dbReference type="GO" id="GO:0006508">
    <property type="term" value="P:proteolysis"/>
    <property type="evidence" value="ECO:0007669"/>
    <property type="project" value="TreeGrafter"/>
</dbReference>